<evidence type="ECO:0000313" key="1">
    <source>
        <dbReference type="EMBL" id="WZN47582.1"/>
    </source>
</evidence>
<proteinExistence type="predicted"/>
<reference evidence="1 2" key="1">
    <citation type="submission" date="2024-03" db="EMBL/GenBank/DDBJ databases">
        <title>Chitinophaga caseinilytica sp. nov., a casein hydrolysing bacterium isolated from forest soil.</title>
        <authorList>
            <person name="Lee D.S."/>
            <person name="Han D.M."/>
            <person name="Baek J.H."/>
            <person name="Choi D.G."/>
            <person name="Jeon J.H."/>
            <person name="Jeon C.O."/>
        </authorList>
    </citation>
    <scope>NUCLEOTIDE SEQUENCE [LARGE SCALE GENOMIC DNA]</scope>
    <source>
        <strain evidence="1 2">KACC 19118</strain>
    </source>
</reference>
<name>A0ABZ2Z5Y3_9BACT</name>
<dbReference type="RefSeq" id="WP_341842212.1">
    <property type="nucleotide sequence ID" value="NZ_CP149792.1"/>
</dbReference>
<gene>
    <name evidence="1" type="ORF">WJU22_05255</name>
</gene>
<sequence length="123" mass="14583">MKKQFPDFDDLVERRARAKNLGYTFSGRASKSHFLRSYRLEINTPKIPESTSLIRFETFIDLINVEVVPFFASDGKEGTNEQISDWRIQRNVDLLRFIEKLSVFWNVDFKLEGNELIDWVYDI</sequence>
<protein>
    <submittedName>
        <fullName evidence="1">Uncharacterized protein</fullName>
    </submittedName>
</protein>
<organism evidence="1 2">
    <name type="scientific">Chitinophaga caseinilytica</name>
    <dbReference type="NCBI Taxonomy" id="2267521"/>
    <lineage>
        <taxon>Bacteria</taxon>
        <taxon>Pseudomonadati</taxon>
        <taxon>Bacteroidota</taxon>
        <taxon>Chitinophagia</taxon>
        <taxon>Chitinophagales</taxon>
        <taxon>Chitinophagaceae</taxon>
        <taxon>Chitinophaga</taxon>
    </lineage>
</organism>
<dbReference type="Proteomes" id="UP001449657">
    <property type="component" value="Chromosome"/>
</dbReference>
<dbReference type="EMBL" id="CP150096">
    <property type="protein sequence ID" value="WZN47582.1"/>
    <property type="molecule type" value="Genomic_DNA"/>
</dbReference>
<accession>A0ABZ2Z5Y3</accession>
<keyword evidence="2" id="KW-1185">Reference proteome</keyword>
<evidence type="ECO:0000313" key="2">
    <source>
        <dbReference type="Proteomes" id="UP001449657"/>
    </source>
</evidence>